<dbReference type="InterPro" id="IPR036661">
    <property type="entry name" value="Luciferase-like_sf"/>
</dbReference>
<dbReference type="InterPro" id="IPR050766">
    <property type="entry name" value="Bact_Lucif_Oxidored"/>
</dbReference>
<feature type="domain" description="Luciferase-like" evidence="3">
    <location>
        <begin position="41"/>
        <end position="360"/>
    </location>
</feature>
<dbReference type="GO" id="GO:0004497">
    <property type="term" value="F:monooxygenase activity"/>
    <property type="evidence" value="ECO:0007669"/>
    <property type="project" value="UniProtKB-KW"/>
</dbReference>
<sequence>VKSIFFHLMPYPELPPDFPEEHRSVWVDIDPALYDPEVGNRTYNEYLDELEFAAGCGFDAVGVNEHHSNGYGLMPSPNIIAAALSRNCPETNIIVLGDSVALYNPPLRVAEEIAMLDGITGGRMVAGFPVGSPMDTIFAYGQNPATLRERYHEGVDLIRQAWTRDEVFSFNGKYNKLRYVNVWPRPVQQPHPPIWIPGGGSVDTWDWCAQQDLVYCYLSYFGYKAGLKTMQGFWKKVQETGKEANPFQGGFAQFIAVADTEKEAWDLYREPAEYFFNTCLHVYAGFADPPGYKTPNTVRAGVEGMVERAAREATARSESRKSAGGGGFPKGLSFEEMVEKGYVILGDPTQVAEQVHELATTMHIGHLMTFCHFGNMHKDLVRYNTEMYATKVMPEVSGIFEDEFEDLWWPQPLDQPARRDVPEVPVS</sequence>
<evidence type="ECO:0000313" key="4">
    <source>
        <dbReference type="EMBL" id="SUZ49310.1"/>
    </source>
</evidence>
<dbReference type="InterPro" id="IPR011251">
    <property type="entry name" value="Luciferase-like_dom"/>
</dbReference>
<dbReference type="PANTHER" id="PTHR30137">
    <property type="entry name" value="LUCIFERASE-LIKE MONOOXYGENASE"/>
    <property type="match status" value="1"/>
</dbReference>
<dbReference type="EMBL" id="UINC01000111">
    <property type="protein sequence ID" value="SUZ49310.1"/>
    <property type="molecule type" value="Genomic_DNA"/>
</dbReference>
<dbReference type="Pfam" id="PF00296">
    <property type="entry name" value="Bac_luciferase"/>
    <property type="match status" value="1"/>
</dbReference>
<organism evidence="4">
    <name type="scientific">marine metagenome</name>
    <dbReference type="NCBI Taxonomy" id="408172"/>
    <lineage>
        <taxon>unclassified sequences</taxon>
        <taxon>metagenomes</taxon>
        <taxon>ecological metagenomes</taxon>
    </lineage>
</organism>
<dbReference type="GO" id="GO:0016705">
    <property type="term" value="F:oxidoreductase activity, acting on paired donors, with incorporation or reduction of molecular oxygen"/>
    <property type="evidence" value="ECO:0007669"/>
    <property type="project" value="InterPro"/>
</dbReference>
<evidence type="ECO:0000256" key="1">
    <source>
        <dbReference type="ARBA" id="ARBA00023002"/>
    </source>
</evidence>
<protein>
    <recommendedName>
        <fullName evidence="3">Luciferase-like domain-containing protein</fullName>
    </recommendedName>
</protein>
<dbReference type="PANTHER" id="PTHR30137:SF8">
    <property type="entry name" value="BLR5498 PROTEIN"/>
    <property type="match status" value="1"/>
</dbReference>
<evidence type="ECO:0000259" key="3">
    <source>
        <dbReference type="Pfam" id="PF00296"/>
    </source>
</evidence>
<keyword evidence="1" id="KW-0560">Oxidoreductase</keyword>
<feature type="non-terminal residue" evidence="4">
    <location>
        <position position="1"/>
    </location>
</feature>
<proteinExistence type="predicted"/>
<evidence type="ECO:0000256" key="2">
    <source>
        <dbReference type="ARBA" id="ARBA00023033"/>
    </source>
</evidence>
<gene>
    <name evidence="4" type="ORF">METZ01_LOCUS2164</name>
</gene>
<dbReference type="SUPFAM" id="SSF51679">
    <property type="entry name" value="Bacterial luciferase-like"/>
    <property type="match status" value="1"/>
</dbReference>
<dbReference type="GO" id="GO:0005829">
    <property type="term" value="C:cytosol"/>
    <property type="evidence" value="ECO:0007669"/>
    <property type="project" value="TreeGrafter"/>
</dbReference>
<reference evidence="4" key="1">
    <citation type="submission" date="2018-05" db="EMBL/GenBank/DDBJ databases">
        <authorList>
            <person name="Lanie J.A."/>
            <person name="Ng W.-L."/>
            <person name="Kazmierczak K.M."/>
            <person name="Andrzejewski T.M."/>
            <person name="Davidsen T.M."/>
            <person name="Wayne K.J."/>
            <person name="Tettelin H."/>
            <person name="Glass J.I."/>
            <person name="Rusch D."/>
            <person name="Podicherti R."/>
            <person name="Tsui H.-C.T."/>
            <person name="Winkler M.E."/>
        </authorList>
    </citation>
    <scope>NUCLEOTIDE SEQUENCE</scope>
</reference>
<dbReference type="AlphaFoldDB" id="A0A381N3V8"/>
<name>A0A381N3V8_9ZZZZ</name>
<dbReference type="Gene3D" id="3.20.20.30">
    <property type="entry name" value="Luciferase-like domain"/>
    <property type="match status" value="1"/>
</dbReference>
<accession>A0A381N3V8</accession>
<keyword evidence="2" id="KW-0503">Monooxygenase</keyword>